<dbReference type="KEGG" id="scor:J3U87_14940"/>
<dbReference type="GO" id="GO:0005524">
    <property type="term" value="F:ATP binding"/>
    <property type="evidence" value="ECO:0007669"/>
    <property type="project" value="InterPro"/>
</dbReference>
<evidence type="ECO:0000313" key="4">
    <source>
        <dbReference type="Proteomes" id="UP000663929"/>
    </source>
</evidence>
<dbReference type="SUPFAM" id="SSF52540">
    <property type="entry name" value="P-loop containing nucleoside triphosphate hydrolases"/>
    <property type="match status" value="1"/>
</dbReference>
<dbReference type="Gene3D" id="3.40.50.300">
    <property type="entry name" value="P-loop containing nucleotide triphosphate hydrolases"/>
    <property type="match status" value="2"/>
</dbReference>
<dbReference type="InterPro" id="IPR051396">
    <property type="entry name" value="Bact_Antivir_Def_Nuclease"/>
</dbReference>
<dbReference type="Pfam" id="PF13476">
    <property type="entry name" value="AAA_23"/>
    <property type="match status" value="1"/>
</dbReference>
<dbReference type="InterPro" id="IPR027417">
    <property type="entry name" value="P-loop_NTPase"/>
</dbReference>
<protein>
    <submittedName>
        <fullName evidence="3">AAA family ATPase</fullName>
    </submittedName>
</protein>
<organism evidence="3 4">
    <name type="scientific">Sulfidibacter corallicola</name>
    <dbReference type="NCBI Taxonomy" id="2818388"/>
    <lineage>
        <taxon>Bacteria</taxon>
        <taxon>Pseudomonadati</taxon>
        <taxon>Acidobacteriota</taxon>
        <taxon>Holophagae</taxon>
        <taxon>Acanthopleuribacterales</taxon>
        <taxon>Acanthopleuribacteraceae</taxon>
        <taxon>Sulfidibacter</taxon>
    </lineage>
</organism>
<dbReference type="RefSeq" id="WP_237383846.1">
    <property type="nucleotide sequence ID" value="NZ_CP071793.1"/>
</dbReference>
<dbReference type="EMBL" id="CP071793">
    <property type="protein sequence ID" value="QTD53746.1"/>
    <property type="molecule type" value="Genomic_DNA"/>
</dbReference>
<dbReference type="InterPro" id="IPR003959">
    <property type="entry name" value="ATPase_AAA_core"/>
</dbReference>
<keyword evidence="4" id="KW-1185">Reference proteome</keyword>
<dbReference type="GO" id="GO:0016887">
    <property type="term" value="F:ATP hydrolysis activity"/>
    <property type="evidence" value="ECO:0007669"/>
    <property type="project" value="InterPro"/>
</dbReference>
<reference evidence="3" key="1">
    <citation type="submission" date="2021-03" db="EMBL/GenBank/DDBJ databases">
        <title>Acanthopleuribacteraceae sp. M133.</title>
        <authorList>
            <person name="Wang G."/>
        </authorList>
    </citation>
    <scope>NUCLEOTIDE SEQUENCE</scope>
    <source>
        <strain evidence="3">M133</strain>
    </source>
</reference>
<evidence type="ECO:0000259" key="1">
    <source>
        <dbReference type="Pfam" id="PF13304"/>
    </source>
</evidence>
<sequence>MKVASLSLKYFKKFHDQTFSFKDPETGDINNLIVLYGDNATGKSSILQSIAATLGVATGRLRRAGELEWPGFHLELANKSWQFPYEVALGIHFSKPELAAACDYFSRVPDFAENPEALLPSQEQEVELSLVEGKVSAPSRGQYFQFRGREYARKLVRQAPEGFDLFKHVGSVFWYNEFRGSSGLQVDEHDDRRMNFDENTLRRRLADWMYFHQRVIEGKYQLRPGQRDLYHDLEQAFKTLFPNHSFEGAVSRESGSEVPWFFLYDGQNQYEISEMSSGERAIIPLIFDFAFMNIHNSVILIDEVEQHLNPELQLALLNYLPRLGLNNQFFLTTHSDVIADAVPEYSVIDLNELEASNG</sequence>
<gene>
    <name evidence="3" type="ORF">J3U87_14940</name>
</gene>
<dbReference type="AlphaFoldDB" id="A0A8A4TUV3"/>
<evidence type="ECO:0000313" key="3">
    <source>
        <dbReference type="EMBL" id="QTD53746.1"/>
    </source>
</evidence>
<dbReference type="PANTHER" id="PTHR43581:SF4">
    <property type="entry name" value="ATP_GTP PHOSPHATASE"/>
    <property type="match status" value="1"/>
</dbReference>
<accession>A0A8A4TUV3</accession>
<dbReference type="PANTHER" id="PTHR43581">
    <property type="entry name" value="ATP/GTP PHOSPHATASE"/>
    <property type="match status" value="1"/>
</dbReference>
<proteinExistence type="predicted"/>
<evidence type="ECO:0000259" key="2">
    <source>
        <dbReference type="Pfam" id="PF13476"/>
    </source>
</evidence>
<feature type="domain" description="Rad50/SbcC-type AAA" evidence="2">
    <location>
        <begin position="5"/>
        <end position="64"/>
    </location>
</feature>
<dbReference type="InterPro" id="IPR038729">
    <property type="entry name" value="Rad50/SbcC_AAA"/>
</dbReference>
<dbReference type="GO" id="GO:0006302">
    <property type="term" value="P:double-strand break repair"/>
    <property type="evidence" value="ECO:0007669"/>
    <property type="project" value="InterPro"/>
</dbReference>
<name>A0A8A4TUV3_SULCO</name>
<dbReference type="Proteomes" id="UP000663929">
    <property type="component" value="Chromosome"/>
</dbReference>
<feature type="domain" description="ATPase AAA-type core" evidence="1">
    <location>
        <begin position="219"/>
        <end position="340"/>
    </location>
</feature>
<dbReference type="Pfam" id="PF13304">
    <property type="entry name" value="AAA_21"/>
    <property type="match status" value="1"/>
</dbReference>